<keyword evidence="2" id="KW-0067">ATP-binding</keyword>
<keyword evidence="5" id="KW-0804">Transcription</keyword>
<dbReference type="SMART" id="SM00382">
    <property type="entry name" value="AAA"/>
    <property type="match status" value="1"/>
</dbReference>
<dbReference type="PROSITE" id="PS00675">
    <property type="entry name" value="SIGMA54_INTERACT_1"/>
    <property type="match status" value="1"/>
</dbReference>
<dbReference type="SMART" id="SM00448">
    <property type="entry name" value="REC"/>
    <property type="match status" value="1"/>
</dbReference>
<accession>A0ABP8ZJ82</accession>
<keyword evidence="10" id="KW-1185">Reference proteome</keyword>
<comment type="caution">
    <text evidence="9">The sequence shown here is derived from an EMBL/GenBank/DDBJ whole genome shotgun (WGS) entry which is preliminary data.</text>
</comment>
<dbReference type="InterPro" id="IPR025944">
    <property type="entry name" value="Sigma_54_int_dom_CS"/>
</dbReference>
<dbReference type="Gene3D" id="3.40.50.2300">
    <property type="match status" value="1"/>
</dbReference>
<dbReference type="PANTHER" id="PTHR32071">
    <property type="entry name" value="TRANSCRIPTIONAL REGULATORY PROTEIN"/>
    <property type="match status" value="1"/>
</dbReference>
<dbReference type="InterPro" id="IPR011006">
    <property type="entry name" value="CheY-like_superfamily"/>
</dbReference>
<evidence type="ECO:0000256" key="4">
    <source>
        <dbReference type="ARBA" id="ARBA00023125"/>
    </source>
</evidence>
<dbReference type="Gene3D" id="3.40.50.300">
    <property type="entry name" value="P-loop containing nucleotide triphosphate hydrolases"/>
    <property type="match status" value="1"/>
</dbReference>
<dbReference type="PROSITE" id="PS00676">
    <property type="entry name" value="SIGMA54_INTERACT_2"/>
    <property type="match status" value="1"/>
</dbReference>
<evidence type="ECO:0000256" key="2">
    <source>
        <dbReference type="ARBA" id="ARBA00022840"/>
    </source>
</evidence>
<keyword evidence="6" id="KW-0597">Phosphoprotein</keyword>
<dbReference type="Proteomes" id="UP001500141">
    <property type="component" value="Unassembled WGS sequence"/>
</dbReference>
<dbReference type="Pfam" id="PF00158">
    <property type="entry name" value="Sigma54_activat"/>
    <property type="match status" value="1"/>
</dbReference>
<dbReference type="Pfam" id="PF00072">
    <property type="entry name" value="Response_reg"/>
    <property type="match status" value="1"/>
</dbReference>
<dbReference type="InterPro" id="IPR025662">
    <property type="entry name" value="Sigma_54_int_dom_ATP-bd_1"/>
</dbReference>
<dbReference type="Pfam" id="PF02954">
    <property type="entry name" value="HTH_8"/>
    <property type="match status" value="1"/>
</dbReference>
<dbReference type="Gene3D" id="1.10.10.60">
    <property type="entry name" value="Homeodomain-like"/>
    <property type="match status" value="1"/>
</dbReference>
<sequence>MKKILIIDDEEKLRGLIARIISLEGFEVIEAGDCKSGLKKLEQSTIDVVFCDVKLPDGNGVDLTAVIKEKNPSVEVILLTAYGNIPDGVQAIKNGAFDYIVKGDDNNKIIPLLHRAIEKNSLTKRVAQLEAQLESKFSFDGIIGTSKSLQQSIELAKKVAMTDTTVFLTGETGTGKEVFAQAIHQSSLRKNKSFVAINCSAFSHDLLESEMFGHKAGAFTGATKDKKGLFEEANNGTIFLDEVGEMALDLQAKLLRVIENGEFIKVGESKITKVDVRIITATNRDLRKEIETGQFRQDLYYRLSVFQIQLPALRERVLDIELLAKYFLNLFTLKTNKKIKAISDDFIQLLKLHTWPGNIRELKNVLERSVILETESVLMPDSLPIEIQELKGTNQDSNQDKMLSAFSLASAEKLHIQKVLNYTNGNKTETARLLGIALTTLYRKLEEYKIS</sequence>
<evidence type="ECO:0000259" key="8">
    <source>
        <dbReference type="PROSITE" id="PS50110"/>
    </source>
</evidence>
<dbReference type="SUPFAM" id="SSF46689">
    <property type="entry name" value="Homeodomain-like"/>
    <property type="match status" value="1"/>
</dbReference>
<evidence type="ECO:0000256" key="3">
    <source>
        <dbReference type="ARBA" id="ARBA00023015"/>
    </source>
</evidence>
<gene>
    <name evidence="9" type="ORF">GCM10023230_02670</name>
</gene>
<evidence type="ECO:0000256" key="5">
    <source>
        <dbReference type="ARBA" id="ARBA00023163"/>
    </source>
</evidence>
<dbReference type="InterPro" id="IPR009057">
    <property type="entry name" value="Homeodomain-like_sf"/>
</dbReference>
<dbReference type="PROSITE" id="PS50110">
    <property type="entry name" value="RESPONSE_REGULATORY"/>
    <property type="match status" value="1"/>
</dbReference>
<evidence type="ECO:0000259" key="7">
    <source>
        <dbReference type="PROSITE" id="PS50045"/>
    </source>
</evidence>
<evidence type="ECO:0000313" key="9">
    <source>
        <dbReference type="EMBL" id="GAA4758168.1"/>
    </source>
</evidence>
<evidence type="ECO:0000256" key="6">
    <source>
        <dbReference type="PROSITE-ProRule" id="PRU00169"/>
    </source>
</evidence>
<dbReference type="InterPro" id="IPR002197">
    <property type="entry name" value="HTH_Fis"/>
</dbReference>
<dbReference type="PRINTS" id="PR01590">
    <property type="entry name" value="HTHFIS"/>
</dbReference>
<dbReference type="RefSeq" id="WP_264542744.1">
    <property type="nucleotide sequence ID" value="NZ_BAABIP010000005.1"/>
</dbReference>
<dbReference type="InterPro" id="IPR058031">
    <property type="entry name" value="AAA_lid_NorR"/>
</dbReference>
<reference evidence="10" key="1">
    <citation type="journal article" date="2019" name="Int. J. Syst. Evol. Microbiol.">
        <title>The Global Catalogue of Microorganisms (GCM) 10K type strain sequencing project: providing services to taxonomists for standard genome sequencing and annotation.</title>
        <authorList>
            <consortium name="The Broad Institute Genomics Platform"/>
            <consortium name="The Broad Institute Genome Sequencing Center for Infectious Disease"/>
            <person name="Wu L."/>
            <person name="Ma J."/>
        </authorList>
    </citation>
    <scope>NUCLEOTIDE SEQUENCE [LARGE SCALE GENOMIC DNA]</scope>
    <source>
        <strain evidence="10">JCM 18198</strain>
    </source>
</reference>
<keyword evidence="1" id="KW-0547">Nucleotide-binding</keyword>
<organism evidence="9 10">
    <name type="scientific">Flavobacterium hankyongi</name>
    <dbReference type="NCBI Taxonomy" id="1176532"/>
    <lineage>
        <taxon>Bacteria</taxon>
        <taxon>Pseudomonadati</taxon>
        <taxon>Bacteroidota</taxon>
        <taxon>Flavobacteriia</taxon>
        <taxon>Flavobacteriales</taxon>
        <taxon>Flavobacteriaceae</taxon>
        <taxon>Flavobacterium</taxon>
    </lineage>
</organism>
<protein>
    <submittedName>
        <fullName evidence="9">Sigma-54 dependent transcriptional regulator</fullName>
    </submittedName>
</protein>
<dbReference type="Pfam" id="PF25601">
    <property type="entry name" value="AAA_lid_14"/>
    <property type="match status" value="1"/>
</dbReference>
<evidence type="ECO:0000256" key="1">
    <source>
        <dbReference type="ARBA" id="ARBA00022741"/>
    </source>
</evidence>
<feature type="domain" description="Response regulatory" evidence="8">
    <location>
        <begin position="3"/>
        <end position="117"/>
    </location>
</feature>
<dbReference type="PANTHER" id="PTHR32071:SF121">
    <property type="entry name" value="SIGMA L-DEPENDENT TRANSCRIPTIONAL REGULATOR YQIR-RELATED"/>
    <property type="match status" value="1"/>
</dbReference>
<dbReference type="PROSITE" id="PS00688">
    <property type="entry name" value="SIGMA54_INTERACT_3"/>
    <property type="match status" value="1"/>
</dbReference>
<keyword evidence="4" id="KW-0238">DNA-binding</keyword>
<dbReference type="InterPro" id="IPR003593">
    <property type="entry name" value="AAA+_ATPase"/>
</dbReference>
<proteinExistence type="predicted"/>
<dbReference type="PROSITE" id="PS50045">
    <property type="entry name" value="SIGMA54_INTERACT_4"/>
    <property type="match status" value="1"/>
</dbReference>
<dbReference type="Gene3D" id="1.10.8.60">
    <property type="match status" value="1"/>
</dbReference>
<dbReference type="CDD" id="cd00009">
    <property type="entry name" value="AAA"/>
    <property type="match status" value="1"/>
</dbReference>
<feature type="domain" description="Sigma-54 factor interaction" evidence="7">
    <location>
        <begin position="142"/>
        <end position="371"/>
    </location>
</feature>
<dbReference type="InterPro" id="IPR027417">
    <property type="entry name" value="P-loop_NTPase"/>
</dbReference>
<keyword evidence="3" id="KW-0805">Transcription regulation</keyword>
<dbReference type="SUPFAM" id="SSF52540">
    <property type="entry name" value="P-loop containing nucleoside triphosphate hydrolases"/>
    <property type="match status" value="1"/>
</dbReference>
<feature type="modified residue" description="4-aspartylphosphate" evidence="6">
    <location>
        <position position="52"/>
    </location>
</feature>
<name>A0ABP8ZJ82_9FLAO</name>
<dbReference type="EMBL" id="BAABIP010000005">
    <property type="protein sequence ID" value="GAA4758168.1"/>
    <property type="molecule type" value="Genomic_DNA"/>
</dbReference>
<dbReference type="InterPro" id="IPR002078">
    <property type="entry name" value="Sigma_54_int"/>
</dbReference>
<dbReference type="SUPFAM" id="SSF52172">
    <property type="entry name" value="CheY-like"/>
    <property type="match status" value="1"/>
</dbReference>
<dbReference type="InterPro" id="IPR001789">
    <property type="entry name" value="Sig_transdc_resp-reg_receiver"/>
</dbReference>
<dbReference type="InterPro" id="IPR025943">
    <property type="entry name" value="Sigma_54_int_dom_ATP-bd_2"/>
</dbReference>
<evidence type="ECO:0000313" key="10">
    <source>
        <dbReference type="Proteomes" id="UP001500141"/>
    </source>
</evidence>